<dbReference type="AlphaFoldDB" id="R4YUI2"/>
<dbReference type="InterPro" id="IPR008969">
    <property type="entry name" value="CarboxyPept-like_regulatory"/>
</dbReference>
<organism evidence="1 2">
    <name type="scientific">Oleispira antarctica RB-8</name>
    <dbReference type="NCBI Taxonomy" id="698738"/>
    <lineage>
        <taxon>Bacteria</taxon>
        <taxon>Pseudomonadati</taxon>
        <taxon>Pseudomonadota</taxon>
        <taxon>Gammaproteobacteria</taxon>
        <taxon>Oceanospirillales</taxon>
        <taxon>Oceanospirillaceae</taxon>
        <taxon>Oleispira</taxon>
    </lineage>
</organism>
<dbReference type="PATRIC" id="fig|698738.3.peg.3862"/>
<reference evidence="1 2" key="1">
    <citation type="journal article" date="2013" name="Nat. Commun.">
        <title>Genome sequence and functional genomic analysis of the oil-degrading bacterium Oleispira antarctica.</title>
        <authorList>
            <person name="Kube M."/>
            <person name="Chernikova T.N."/>
            <person name="Al-Ramahi Y."/>
            <person name="Beloqui A."/>
            <person name="Lopez-Cortez N."/>
            <person name="Guazzaroni M.E."/>
            <person name="Heipieper H.J."/>
            <person name="Klages S."/>
            <person name="Kotsyurbenko O.R."/>
            <person name="Langer I."/>
            <person name="Nechitaylo T.Y."/>
            <person name="Lunsdorf H."/>
            <person name="Fernandez M."/>
            <person name="Juarez S."/>
            <person name="Ciordia S."/>
            <person name="Singer A."/>
            <person name="Kagan O."/>
            <person name="Egorova O."/>
            <person name="Petit P.A."/>
            <person name="Stogios P."/>
            <person name="Kim Y."/>
            <person name="Tchigvintsev A."/>
            <person name="Flick R."/>
            <person name="Denaro R."/>
            <person name="Genovese M."/>
            <person name="Albar J.P."/>
            <person name="Reva O.N."/>
            <person name="Martinez-Gomariz M."/>
            <person name="Tran H."/>
            <person name="Ferrer M."/>
            <person name="Savchenko A."/>
            <person name="Yakunin A.F."/>
            <person name="Yakimov M.M."/>
            <person name="Golyshina O.V."/>
            <person name="Reinhardt R."/>
            <person name="Golyshin P.N."/>
        </authorList>
    </citation>
    <scope>NUCLEOTIDE SEQUENCE [LARGE SCALE GENOMIC DNA]</scope>
</reference>
<gene>
    <name evidence="1" type="ORF">OLEAN_C37120</name>
</gene>
<dbReference type="SUPFAM" id="SSF49464">
    <property type="entry name" value="Carboxypeptidase regulatory domain-like"/>
    <property type="match status" value="1"/>
</dbReference>
<dbReference type="EMBL" id="FO203512">
    <property type="protein sequence ID" value="CCK77888.1"/>
    <property type="molecule type" value="Genomic_DNA"/>
</dbReference>
<protein>
    <submittedName>
        <fullName evidence="1">Uncharacterized protein</fullName>
    </submittedName>
</protein>
<dbReference type="OrthoDB" id="6187193at2"/>
<name>R4YUI2_OLEAN</name>
<dbReference type="PROSITE" id="PS51257">
    <property type="entry name" value="PROKAR_LIPOPROTEIN"/>
    <property type="match status" value="1"/>
</dbReference>
<dbReference type="KEGG" id="oai:OLEAN_C37120"/>
<sequence length="1096" mass="112386">MEHKLFHKAKLATAIALVSTTTLLTGCLVDGDKSNTNSSATTVQEDASRISVTDQATPLAQILGLVQDTNGNPVVGARVSIGSASTTTDTNGAYAIADVPVTGFTGGTGAAAATSIQVSIVPASSTTGTNYLSATVSVSPQASTIVQTINGASGNTEDSLLAIITTDGLAVSAGTTVVPAMSSTVTGILRNAATGEVVANTVIGLELLGVNTVAQQQVQNAGVGTSYGVSSYQAATDANGAFVFNNLPVDAEYDLAIEGWIYASQAGGVTGSTALTGAKFSTTPEVTNQNIGTIKANLITSADDVEPFVTSVSGVVVNAAPGLLNDDLDGTQGLTINFSEPLQAIIDANSVYVYNETLKSEVDIDRNALSSTSSPALSADGRSLTITTLAAIAPNQIFSIYLSKVDFLDIANNALEAQAGTPVFLGEDTPAYDTFASGVTSAGSVKLQLQTFSDPITSAGQVVGLAQITNDGGTSDFEILQSLNATFEDVDSGSLRAGDTDIEQLNEPEAQTRIQALAAATYADAGIASPPTAVAVDVARVQFSIDGTTESSTYELVLTNEFGVAKALTVDVSSVVGTVAVGTNGTTKVTLELVDGFTGVADLLLQSVEPGETITISSLTDFGSIDGESSITLTDRIAPTTIIQNSYGQGKDTSAVVGSNYGNGGELSEITAATIGAPLLNITPRLLTPQAGETVSTGVSLPIASTWVALQDKMQDEDEDDNADVDIATDVAAGYTGYDATAFTAWSVGARTMGIAVSEDVTLAGTPLVSGAQVLTGWTAQNDVVLNDKGLAVTADLINFSVPNIIDFANLDHGKTIDFSGVISDESGNTAVVANNPVVVVRDLMPPLLTNAVYNGENIVLTYNENIVVPDNSTITLDGTGNGNDLSFNVDSTNIEVAAKTLTIKRAAFGNLDSELYFNRGLFDHDDDINTVDRAHGLIITEDTEDAREVSWANWDGGAGLVPIPGIAIRDDAGTFELSVAPTTTGLTNTSTSFTVKYRFSHRIDLFTSGLTANSGATTLTGGEISNKFTLTSGTTIDTGSSSADLDDTGRVLTVTVSTAGGIASSDTFGLTAGTIASEWDSNDSLITVLTDVTVP</sequence>
<dbReference type="STRING" id="698738.OLEAN_C37120"/>
<keyword evidence="2" id="KW-1185">Reference proteome</keyword>
<evidence type="ECO:0000313" key="1">
    <source>
        <dbReference type="EMBL" id="CCK77888.1"/>
    </source>
</evidence>
<dbReference type="HOGENOM" id="CLU_286168_0_0_6"/>
<dbReference type="Proteomes" id="UP000032749">
    <property type="component" value="Chromosome"/>
</dbReference>
<proteinExistence type="predicted"/>
<evidence type="ECO:0000313" key="2">
    <source>
        <dbReference type="Proteomes" id="UP000032749"/>
    </source>
</evidence>
<accession>R4YUI2</accession>